<accession>G0J0B5</accession>
<dbReference type="AlphaFoldDB" id="G0J0B5"/>
<dbReference type="RefSeq" id="WP_014022472.1">
    <property type="nucleotide sequence ID" value="NC_015914.1"/>
</dbReference>
<dbReference type="EMBL" id="CP002955">
    <property type="protein sequence ID" value="AEL28188.1"/>
    <property type="molecule type" value="Genomic_DNA"/>
</dbReference>
<protein>
    <submittedName>
        <fullName evidence="3">Relaxase/mobilization nuclease family protein</fullName>
    </submittedName>
</protein>
<evidence type="ECO:0000256" key="1">
    <source>
        <dbReference type="SAM" id="MobiDB-lite"/>
    </source>
</evidence>
<feature type="compositionally biased region" description="Basic and acidic residues" evidence="1">
    <location>
        <begin position="474"/>
        <end position="500"/>
    </location>
</feature>
<keyword evidence="4" id="KW-1185">Reference proteome</keyword>
<dbReference type="STRING" id="880070.Cycma_4489"/>
<dbReference type="HOGENOM" id="CLU_044181_0_0_10"/>
<gene>
    <name evidence="3" type="ordered locus">Cycma_4489</name>
</gene>
<sequence length="500" mass="58243">MTVKILSSTSTFKGVSYNTNKMQSGKGELMKFKNFGYLQSAQKVSPAEMKTFLKVHSNRNTRVQNKQFHAMISCKEREYNKKELTKMAEKWLGKMGYGNNPYLIVFHGDTKNNHVHIVSSRIGNDGKKINDSMERIRAQKCMLEIMERNPGQECRKILDQLKSFSFSTLNQAKLYLETRGYNLQEKEDQLLLYKYGLLQGELSLKEIKHKTNAYTIDKARKKQLYVLFEKYRKVYCSTPVPIFEPLKGNRLGKPKGYRSEMADFLKEKFGIDLVFHGRDGKSPYGYTIIDHSRKIIFKGGEIYPLKNLNQEETRDKVKVINFLFPSDISAYKSITSASDTLFRIKRFPENRAYRLKLLSILEDYPNLQTGLEEYKLHLLVNEKHLFLLDTQERFFIRLEAILQNKEYNRFARLWEVPLRNGTGQAANLESGSDSRLQLPIQVDSENVLPHASGNEYAEPDRETVSPLPTFNLDIHQDVDDEAMHSRRRNKDKDNKKRSIR</sequence>
<reference evidence="4" key="1">
    <citation type="submission" date="2011-07" db="EMBL/GenBank/DDBJ databases">
        <title>The complete genome of Cyclobacterium marinum DSM 745.</title>
        <authorList>
            <person name="Lucas S."/>
            <person name="Han J."/>
            <person name="Lapidus A."/>
            <person name="Bruce D."/>
            <person name="Goodwin L."/>
            <person name="Pitluck S."/>
            <person name="Peters L."/>
            <person name="Kyrpides N."/>
            <person name="Mavromatis K."/>
            <person name="Ivanova N."/>
            <person name="Ovchinnikova G."/>
            <person name="Chertkov O."/>
            <person name="Detter J.C."/>
            <person name="Tapia R."/>
            <person name="Han C."/>
            <person name="Land M."/>
            <person name="Hauser L."/>
            <person name="Markowitz V."/>
            <person name="Cheng J.-F."/>
            <person name="Hugenholtz P."/>
            <person name="Woyke T."/>
            <person name="Wu D."/>
            <person name="Tindall B."/>
            <person name="Schuetze A."/>
            <person name="Brambilla E."/>
            <person name="Klenk H.-P."/>
            <person name="Eisen J.A."/>
        </authorList>
    </citation>
    <scope>NUCLEOTIDE SEQUENCE [LARGE SCALE GENOMIC DNA]</scope>
    <source>
        <strain evidence="4">ATCC 25205 / DSM 745 / LMG 13164 / NCIMB 1802</strain>
    </source>
</reference>
<dbReference type="OrthoDB" id="915634at2"/>
<evidence type="ECO:0000313" key="4">
    <source>
        <dbReference type="Proteomes" id="UP000001635"/>
    </source>
</evidence>
<feature type="region of interest" description="Disordered" evidence="1">
    <location>
        <begin position="450"/>
        <end position="500"/>
    </location>
</feature>
<dbReference type="InterPro" id="IPR005094">
    <property type="entry name" value="Endonuclease_MobA/VirD2"/>
</dbReference>
<feature type="domain" description="MobA/VirD2-like nuclease" evidence="2">
    <location>
        <begin position="41"/>
        <end position="147"/>
    </location>
</feature>
<evidence type="ECO:0000259" key="2">
    <source>
        <dbReference type="Pfam" id="PF03432"/>
    </source>
</evidence>
<dbReference type="Pfam" id="PF03432">
    <property type="entry name" value="Relaxase"/>
    <property type="match status" value="1"/>
</dbReference>
<dbReference type="KEGG" id="cmr:Cycma_4489"/>
<organism evidence="3 4">
    <name type="scientific">Cyclobacterium marinum (strain ATCC 25205 / DSM 745 / LMG 13164 / NCIMB 1802)</name>
    <name type="common">Flectobacillus marinus</name>
    <dbReference type="NCBI Taxonomy" id="880070"/>
    <lineage>
        <taxon>Bacteria</taxon>
        <taxon>Pseudomonadati</taxon>
        <taxon>Bacteroidota</taxon>
        <taxon>Cytophagia</taxon>
        <taxon>Cytophagales</taxon>
        <taxon>Cyclobacteriaceae</taxon>
        <taxon>Cyclobacterium</taxon>
    </lineage>
</organism>
<evidence type="ECO:0000313" key="3">
    <source>
        <dbReference type="EMBL" id="AEL28188.1"/>
    </source>
</evidence>
<dbReference type="eggNOG" id="COG3843">
    <property type="taxonomic scope" value="Bacteria"/>
</dbReference>
<name>G0J0B5_CYCMS</name>
<proteinExistence type="predicted"/>
<dbReference type="Proteomes" id="UP000001635">
    <property type="component" value="Chromosome"/>
</dbReference>